<feature type="compositionally biased region" description="Polar residues" evidence="1">
    <location>
        <begin position="411"/>
        <end position="425"/>
    </location>
</feature>
<dbReference type="InterPro" id="IPR036850">
    <property type="entry name" value="NDK-like_dom_sf"/>
</dbReference>
<protein>
    <submittedName>
        <fullName evidence="2">Uncharacterized protein</fullName>
    </submittedName>
</protein>
<dbReference type="Proteomes" id="UP001476247">
    <property type="component" value="Unassembled WGS sequence"/>
</dbReference>
<dbReference type="SUPFAM" id="SSF54919">
    <property type="entry name" value="Nucleoside diphosphate kinase, NDK"/>
    <property type="match status" value="1"/>
</dbReference>
<reference evidence="2 3" key="1">
    <citation type="submission" date="2024-04" db="EMBL/GenBank/DDBJ databases">
        <title>genome sequences of Mucor flavus KT1a and Helicostylum pulchrum KT1b strains isolation_sourced from the surface of a dry-aged beef.</title>
        <authorList>
            <person name="Toyotome T."/>
            <person name="Hosono M."/>
            <person name="Torimaru M."/>
            <person name="Fukuda K."/>
            <person name="Mikami N."/>
        </authorList>
    </citation>
    <scope>NUCLEOTIDE SEQUENCE [LARGE SCALE GENOMIC DNA]</scope>
    <source>
        <strain evidence="2 3">KT1b</strain>
    </source>
</reference>
<sequence>MQRTLGIVSFNKKPNIVEKISIQDDLLIVFEKKFELSVETAKLVLDKQMKEPQTVFGFILEGLNAIEDWLTIIENEQSKSLFHGSLNPENAQTEIDWFQSESFPSTFSTSTASSSTSSSSSSAIPVKVANNRKNVIKKTTTSTKQSSVSGTTSPHQRKLALRDTTSSPDGPRNSLRKPTPIVRNSKIPNTRTPTTTTPLKTSRISNTKVATPTTRTTPPTRTTAATPPTRNSTPKPAAKPTTKQLPPRRSELNGRRGSLVTATATSTTKLTTTTKGGVSKNTPPTSIITGRTRKYSKITEKKPVLNTTTTATKPKTEKPVVVEKEEQVKEVNNENKSDKAIIAAAAEEEEDEAIVVKEVEVEEQEEEEEDEAIVVDSFDEEPQEIKEQEQKDDVEVKQNIIPTEDEEESHVLTQQPVSHPSTSSSADEHDAEVAAATSHQNTDAQHVKIAASIFQNSSRRSSSFSPNSVSSLPRPETPEVDQLRLRFENIIQTSSPTLTNELQAFPRRPSSKMSPEFISRIKEMKPKGPVGSKVKSMVELFMDENLNKWEF</sequence>
<comment type="caution">
    <text evidence="2">The sequence shown here is derived from an EMBL/GenBank/DDBJ whole genome shotgun (WGS) entry which is preliminary data.</text>
</comment>
<feature type="region of interest" description="Disordered" evidence="1">
    <location>
        <begin position="359"/>
        <end position="477"/>
    </location>
</feature>
<feature type="compositionally biased region" description="Basic and acidic residues" evidence="1">
    <location>
        <begin position="383"/>
        <end position="396"/>
    </location>
</feature>
<name>A0ABP9Y5S6_9FUNG</name>
<evidence type="ECO:0000256" key="1">
    <source>
        <dbReference type="SAM" id="MobiDB-lite"/>
    </source>
</evidence>
<feature type="region of interest" description="Disordered" evidence="1">
    <location>
        <begin position="108"/>
        <end position="265"/>
    </location>
</feature>
<accession>A0ABP9Y5S6</accession>
<gene>
    <name evidence="2" type="ORF">HPULCUR_007117</name>
</gene>
<feature type="compositionally biased region" description="Low complexity" evidence="1">
    <location>
        <begin position="108"/>
        <end position="123"/>
    </location>
</feature>
<feature type="compositionally biased region" description="Low complexity" evidence="1">
    <location>
        <begin position="137"/>
        <end position="153"/>
    </location>
</feature>
<feature type="compositionally biased region" description="Acidic residues" evidence="1">
    <location>
        <begin position="360"/>
        <end position="382"/>
    </location>
</feature>
<organism evidence="2 3">
    <name type="scientific">Helicostylum pulchrum</name>
    <dbReference type="NCBI Taxonomy" id="562976"/>
    <lineage>
        <taxon>Eukaryota</taxon>
        <taxon>Fungi</taxon>
        <taxon>Fungi incertae sedis</taxon>
        <taxon>Mucoromycota</taxon>
        <taxon>Mucoromycotina</taxon>
        <taxon>Mucoromycetes</taxon>
        <taxon>Mucorales</taxon>
        <taxon>Mucorineae</taxon>
        <taxon>Mucoraceae</taxon>
        <taxon>Helicostylum</taxon>
    </lineage>
</organism>
<feature type="compositionally biased region" description="Low complexity" evidence="1">
    <location>
        <begin position="210"/>
        <end position="230"/>
    </location>
</feature>
<dbReference type="EMBL" id="BAABUJ010000019">
    <property type="protein sequence ID" value="GAA5801667.1"/>
    <property type="molecule type" value="Genomic_DNA"/>
</dbReference>
<proteinExistence type="predicted"/>
<feature type="compositionally biased region" description="Low complexity" evidence="1">
    <location>
        <begin position="188"/>
        <end position="201"/>
    </location>
</feature>
<feature type="compositionally biased region" description="Low complexity" evidence="1">
    <location>
        <begin position="452"/>
        <end position="471"/>
    </location>
</feature>
<evidence type="ECO:0000313" key="2">
    <source>
        <dbReference type="EMBL" id="GAA5801667.1"/>
    </source>
</evidence>
<keyword evidence="3" id="KW-1185">Reference proteome</keyword>
<evidence type="ECO:0000313" key="3">
    <source>
        <dbReference type="Proteomes" id="UP001476247"/>
    </source>
</evidence>